<name>A0ABT5EE99_9BACT</name>
<feature type="compositionally biased region" description="Low complexity" evidence="1">
    <location>
        <begin position="43"/>
        <end position="76"/>
    </location>
</feature>
<feature type="region of interest" description="Disordered" evidence="1">
    <location>
        <begin position="36"/>
        <end position="97"/>
    </location>
</feature>
<feature type="region of interest" description="Disordered" evidence="1">
    <location>
        <begin position="1"/>
        <end position="20"/>
    </location>
</feature>
<dbReference type="PROSITE" id="PS51257">
    <property type="entry name" value="PROKAR_LIPOPROTEIN"/>
    <property type="match status" value="1"/>
</dbReference>
<reference evidence="2 3" key="1">
    <citation type="submission" date="2022-11" db="EMBL/GenBank/DDBJ databases">
        <title>Minimal conservation of predation-associated metabolite biosynthetic gene clusters underscores biosynthetic potential of Myxococcota including descriptions for ten novel species: Archangium lansinium sp. nov., Myxococcus landrumus sp. nov., Nannocystis bai.</title>
        <authorList>
            <person name="Ahearne A."/>
            <person name="Stevens C."/>
            <person name="Dowd S."/>
        </authorList>
    </citation>
    <scope>NUCLEOTIDE SEQUENCE [LARGE SCALE GENOMIC DNA]</scope>
    <source>
        <strain evidence="2 3">BB15-2</strain>
    </source>
</reference>
<dbReference type="RefSeq" id="WP_272092197.1">
    <property type="nucleotide sequence ID" value="NZ_JAQNDL010000005.1"/>
</dbReference>
<comment type="caution">
    <text evidence="2">The sequence shown here is derived from an EMBL/GenBank/DDBJ whole genome shotgun (WGS) entry which is preliminary data.</text>
</comment>
<dbReference type="EMBL" id="JAQNDL010000005">
    <property type="protein sequence ID" value="MDC0723654.1"/>
    <property type="molecule type" value="Genomic_DNA"/>
</dbReference>
<proteinExistence type="predicted"/>
<keyword evidence="3" id="KW-1185">Reference proteome</keyword>
<evidence type="ECO:0000313" key="3">
    <source>
        <dbReference type="Proteomes" id="UP001221686"/>
    </source>
</evidence>
<dbReference type="Proteomes" id="UP001221686">
    <property type="component" value="Unassembled WGS sequence"/>
</dbReference>
<sequence>MKGRAIDRSRHRQAATSSPRAWSVFVSAALAGACQQPSGVPETTASAATTTTGAAQTTANASTTTGGSTGASATTTHGGGSSSETEGECPILEDPTTGAINPQVVEECDALCAHYQECGFKEHALCQMGCVAKFGLDHQDCFEARSAARKCLMALACEELGEYLQFNEGGSCAQLLEDEHQACTCQTQSGMHSGGDACTYRLDCPYVPLRRMVCGQGTCECYVGDDVVKTCPQGDTCQDWLDLWDKAESCCCMVLGPK</sequence>
<evidence type="ECO:0000313" key="2">
    <source>
        <dbReference type="EMBL" id="MDC0723654.1"/>
    </source>
</evidence>
<accession>A0ABT5EE99</accession>
<protein>
    <submittedName>
        <fullName evidence="2">Uncharacterized protein</fullName>
    </submittedName>
</protein>
<gene>
    <name evidence="2" type="ORF">POL25_42620</name>
</gene>
<evidence type="ECO:0000256" key="1">
    <source>
        <dbReference type="SAM" id="MobiDB-lite"/>
    </source>
</evidence>
<organism evidence="2 3">
    <name type="scientific">Nannocystis bainbridge</name>
    <dbReference type="NCBI Taxonomy" id="2995303"/>
    <lineage>
        <taxon>Bacteria</taxon>
        <taxon>Pseudomonadati</taxon>
        <taxon>Myxococcota</taxon>
        <taxon>Polyangia</taxon>
        <taxon>Nannocystales</taxon>
        <taxon>Nannocystaceae</taxon>
        <taxon>Nannocystis</taxon>
    </lineage>
</organism>